<reference evidence="1 2" key="1">
    <citation type="journal article" date="2018" name="Front. Plant Sci.">
        <title>Red Clover (Trifolium pratense) and Zigzag Clover (T. medium) - A Picture of Genomic Similarities and Differences.</title>
        <authorList>
            <person name="Dluhosova J."/>
            <person name="Istvanek J."/>
            <person name="Nedelnik J."/>
            <person name="Repkova J."/>
        </authorList>
    </citation>
    <scope>NUCLEOTIDE SEQUENCE [LARGE SCALE GENOMIC DNA]</scope>
    <source>
        <strain evidence="2">cv. 10/8</strain>
        <tissue evidence="1">Leaf</tissue>
    </source>
</reference>
<sequence length="66" mass="6862">MISSSESLPSCAYSDAESYFRGPQVCPAEGTAENIAMGAGTCTPGLQPLILDHMVVVANLSSRLCL</sequence>
<accession>A0A392PPP6</accession>
<keyword evidence="2" id="KW-1185">Reference proteome</keyword>
<evidence type="ECO:0000313" key="1">
    <source>
        <dbReference type="EMBL" id="MCI13617.1"/>
    </source>
</evidence>
<protein>
    <submittedName>
        <fullName evidence="1">Uncharacterized protein</fullName>
    </submittedName>
</protein>
<evidence type="ECO:0000313" key="2">
    <source>
        <dbReference type="Proteomes" id="UP000265520"/>
    </source>
</evidence>
<proteinExistence type="predicted"/>
<dbReference type="AlphaFoldDB" id="A0A392PPP6"/>
<dbReference type="EMBL" id="LXQA010088950">
    <property type="protein sequence ID" value="MCI13617.1"/>
    <property type="molecule type" value="Genomic_DNA"/>
</dbReference>
<organism evidence="1 2">
    <name type="scientific">Trifolium medium</name>
    <dbReference type="NCBI Taxonomy" id="97028"/>
    <lineage>
        <taxon>Eukaryota</taxon>
        <taxon>Viridiplantae</taxon>
        <taxon>Streptophyta</taxon>
        <taxon>Embryophyta</taxon>
        <taxon>Tracheophyta</taxon>
        <taxon>Spermatophyta</taxon>
        <taxon>Magnoliopsida</taxon>
        <taxon>eudicotyledons</taxon>
        <taxon>Gunneridae</taxon>
        <taxon>Pentapetalae</taxon>
        <taxon>rosids</taxon>
        <taxon>fabids</taxon>
        <taxon>Fabales</taxon>
        <taxon>Fabaceae</taxon>
        <taxon>Papilionoideae</taxon>
        <taxon>50 kb inversion clade</taxon>
        <taxon>NPAAA clade</taxon>
        <taxon>Hologalegina</taxon>
        <taxon>IRL clade</taxon>
        <taxon>Trifolieae</taxon>
        <taxon>Trifolium</taxon>
    </lineage>
</organism>
<comment type="caution">
    <text evidence="1">The sequence shown here is derived from an EMBL/GenBank/DDBJ whole genome shotgun (WGS) entry which is preliminary data.</text>
</comment>
<dbReference type="Proteomes" id="UP000265520">
    <property type="component" value="Unassembled WGS sequence"/>
</dbReference>
<name>A0A392PPP6_9FABA</name>